<dbReference type="InterPro" id="IPR036188">
    <property type="entry name" value="FAD/NAD-bd_sf"/>
</dbReference>
<dbReference type="GO" id="GO:0016614">
    <property type="term" value="F:oxidoreductase activity, acting on CH-OH group of donors"/>
    <property type="evidence" value="ECO:0007669"/>
    <property type="project" value="InterPro"/>
</dbReference>
<dbReference type="SUPFAM" id="SSF51905">
    <property type="entry name" value="FAD/NAD(P)-binding domain"/>
    <property type="match status" value="1"/>
</dbReference>
<keyword evidence="5" id="KW-1185">Reference proteome</keyword>
<dbReference type="AlphaFoldDB" id="A0A9P4JVW4"/>
<dbReference type="InterPro" id="IPR012132">
    <property type="entry name" value="GMC_OxRdtase"/>
</dbReference>
<dbReference type="Gene3D" id="3.30.560.10">
    <property type="entry name" value="Glucose Oxidase, domain 3"/>
    <property type="match status" value="1"/>
</dbReference>
<proteinExistence type="inferred from homology"/>
<feature type="domain" description="Glucose-methanol-choline oxidoreductase N-terminal" evidence="3">
    <location>
        <begin position="317"/>
        <end position="331"/>
    </location>
</feature>
<dbReference type="InterPro" id="IPR000172">
    <property type="entry name" value="GMC_OxRdtase_N"/>
</dbReference>
<organism evidence="4 5">
    <name type="scientific">Delitschia confertaspora ATCC 74209</name>
    <dbReference type="NCBI Taxonomy" id="1513339"/>
    <lineage>
        <taxon>Eukaryota</taxon>
        <taxon>Fungi</taxon>
        <taxon>Dikarya</taxon>
        <taxon>Ascomycota</taxon>
        <taxon>Pezizomycotina</taxon>
        <taxon>Dothideomycetes</taxon>
        <taxon>Pleosporomycetidae</taxon>
        <taxon>Pleosporales</taxon>
        <taxon>Delitschiaceae</taxon>
        <taxon>Delitschia</taxon>
    </lineage>
</organism>
<dbReference type="PANTHER" id="PTHR11552:SF138">
    <property type="entry name" value="DEHYDROGENASE PKFF-RELATED"/>
    <property type="match status" value="1"/>
</dbReference>
<accession>A0A9P4JVW4</accession>
<dbReference type="GO" id="GO:0050660">
    <property type="term" value="F:flavin adenine dinucleotide binding"/>
    <property type="evidence" value="ECO:0007669"/>
    <property type="project" value="InterPro"/>
</dbReference>
<gene>
    <name evidence="4" type="ORF">GQ43DRAFT_453798</name>
</gene>
<evidence type="ECO:0000256" key="2">
    <source>
        <dbReference type="ARBA" id="ARBA00023180"/>
    </source>
</evidence>
<dbReference type="Gene3D" id="3.50.50.60">
    <property type="entry name" value="FAD/NAD(P)-binding domain"/>
    <property type="match status" value="1"/>
</dbReference>
<evidence type="ECO:0000313" key="4">
    <source>
        <dbReference type="EMBL" id="KAF2204387.1"/>
    </source>
</evidence>
<dbReference type="GO" id="GO:0044550">
    <property type="term" value="P:secondary metabolite biosynthetic process"/>
    <property type="evidence" value="ECO:0007669"/>
    <property type="project" value="TreeGrafter"/>
</dbReference>
<dbReference type="Pfam" id="PF00732">
    <property type="entry name" value="GMC_oxred_N"/>
    <property type="match status" value="1"/>
</dbReference>
<evidence type="ECO:0000259" key="3">
    <source>
        <dbReference type="PROSITE" id="PS00624"/>
    </source>
</evidence>
<comment type="similarity">
    <text evidence="1">Belongs to the GMC oxidoreductase family.</text>
</comment>
<keyword evidence="2" id="KW-0325">Glycoprotein</keyword>
<comment type="caution">
    <text evidence="4">The sequence shown here is derived from an EMBL/GenBank/DDBJ whole genome shotgun (WGS) entry which is preliminary data.</text>
</comment>
<evidence type="ECO:0000256" key="1">
    <source>
        <dbReference type="ARBA" id="ARBA00010790"/>
    </source>
</evidence>
<reference evidence="4" key="1">
    <citation type="journal article" date="2020" name="Stud. Mycol.">
        <title>101 Dothideomycetes genomes: a test case for predicting lifestyles and emergence of pathogens.</title>
        <authorList>
            <person name="Haridas S."/>
            <person name="Albert R."/>
            <person name="Binder M."/>
            <person name="Bloem J."/>
            <person name="Labutti K."/>
            <person name="Salamov A."/>
            <person name="Andreopoulos B."/>
            <person name="Baker S."/>
            <person name="Barry K."/>
            <person name="Bills G."/>
            <person name="Bluhm B."/>
            <person name="Cannon C."/>
            <person name="Castanera R."/>
            <person name="Culley D."/>
            <person name="Daum C."/>
            <person name="Ezra D."/>
            <person name="Gonzalez J."/>
            <person name="Henrissat B."/>
            <person name="Kuo A."/>
            <person name="Liang C."/>
            <person name="Lipzen A."/>
            <person name="Lutzoni F."/>
            <person name="Magnuson J."/>
            <person name="Mondo S."/>
            <person name="Nolan M."/>
            <person name="Ohm R."/>
            <person name="Pangilinan J."/>
            <person name="Park H.-J."/>
            <person name="Ramirez L."/>
            <person name="Alfaro M."/>
            <person name="Sun H."/>
            <person name="Tritt A."/>
            <person name="Yoshinaga Y."/>
            <person name="Zwiers L.-H."/>
            <person name="Turgeon B."/>
            <person name="Goodwin S."/>
            <person name="Spatafora J."/>
            <person name="Crous P."/>
            <person name="Grigoriev I."/>
        </authorList>
    </citation>
    <scope>NUCLEOTIDE SEQUENCE</scope>
    <source>
        <strain evidence="4">ATCC 74209</strain>
    </source>
</reference>
<sequence>MSVIHYRAGFILRNNTFRWSGRPHASKNIGWEPGPHDTKFDYIVVGGGNAGLTIASRLTEDPKIKVAVIEAGTFYQDATGNTSQVPAYDWYYNGKSPQDTNPLVEWGFITTPQAGINGKSVHYTRGKTLGGCTALNYMAYQRTTKGALQKWADTVGDNSFTYDAVAPYYYKSLNFTAPNMNTRPANSTPTYDVSTLGKGGPLDVSYANYAQGFSSWVKKAYEAQGMSPINGFTTGKLLGSAWLTSAINQTTGFRESSSTAFLIPVLNRKNLFLFDKTMAERVLFKGNAATGVEVSSTEGDKKKFTLTAHKEVIVSSGTFQSPQILMVSGVGPADVLKKYGIKVVADRKGVGHGLQDHVFFGISYRVNVQTSSYLGYGDALKKAQEEFNTKATGYLTSPGGDLGGYEKLPQDIRAGFSANTLKDLSTYPTDWPEMQYLPLPAYVGDFSSASAGSPPDGYQYATLLATLNAHTSRGNISISSDSMHDQPLINPAWLTTNTDQELAIAGFKRIRQIFNTDVMKQNVLIGGEYFPGDKVKTDADILETVKSIFNTQYHAASTNKMGKADDEYAVVDSKCNVYGTKNLRVVDASAFPFLPPGLPMGTVYMLAEKIADVIKNGR</sequence>
<protein>
    <submittedName>
        <fullName evidence="4">Choline dehydrogenase</fullName>
    </submittedName>
</protein>
<evidence type="ECO:0000313" key="5">
    <source>
        <dbReference type="Proteomes" id="UP000799536"/>
    </source>
</evidence>
<name>A0A9P4JVW4_9PLEO</name>
<dbReference type="PIRSF" id="PIRSF000137">
    <property type="entry name" value="Alcohol_oxidase"/>
    <property type="match status" value="1"/>
</dbReference>
<dbReference type="EMBL" id="ML993877">
    <property type="protein sequence ID" value="KAF2204387.1"/>
    <property type="molecule type" value="Genomic_DNA"/>
</dbReference>
<dbReference type="Pfam" id="PF05199">
    <property type="entry name" value="GMC_oxred_C"/>
    <property type="match status" value="1"/>
</dbReference>
<dbReference type="Proteomes" id="UP000799536">
    <property type="component" value="Unassembled WGS sequence"/>
</dbReference>
<dbReference type="PROSITE" id="PS00624">
    <property type="entry name" value="GMC_OXRED_2"/>
    <property type="match status" value="1"/>
</dbReference>
<dbReference type="PANTHER" id="PTHR11552">
    <property type="entry name" value="GLUCOSE-METHANOL-CHOLINE GMC OXIDOREDUCTASE"/>
    <property type="match status" value="1"/>
</dbReference>
<dbReference type="SUPFAM" id="SSF54373">
    <property type="entry name" value="FAD-linked reductases, C-terminal domain"/>
    <property type="match status" value="1"/>
</dbReference>
<dbReference type="OrthoDB" id="269227at2759"/>
<dbReference type="InterPro" id="IPR007867">
    <property type="entry name" value="GMC_OxRtase_C"/>
</dbReference>